<evidence type="ECO:0000256" key="7">
    <source>
        <dbReference type="ARBA" id="ARBA00023211"/>
    </source>
</evidence>
<keyword evidence="6" id="KW-0460">Magnesium</keyword>
<evidence type="ECO:0000256" key="4">
    <source>
        <dbReference type="ARBA" id="ARBA00022723"/>
    </source>
</evidence>
<evidence type="ECO:0008006" key="10">
    <source>
        <dbReference type="Google" id="ProtNLM"/>
    </source>
</evidence>
<proteinExistence type="inferred from homology"/>
<dbReference type="AlphaFoldDB" id="A0A1A9V9K8"/>
<keyword evidence="5" id="KW-0378">Hydrolase</keyword>
<dbReference type="EnsemblMetazoa" id="GAUT030214-RA">
    <property type="protein sequence ID" value="GAUT030214-PA"/>
    <property type="gene ID" value="GAUT030214"/>
</dbReference>
<evidence type="ECO:0000256" key="5">
    <source>
        <dbReference type="ARBA" id="ARBA00022801"/>
    </source>
</evidence>
<comment type="cofactor">
    <cofactor evidence="2">
        <name>Mg(2+)</name>
        <dbReference type="ChEBI" id="CHEBI:18420"/>
    </cofactor>
</comment>
<dbReference type="GO" id="GO:0016818">
    <property type="term" value="F:hydrolase activity, acting on acid anhydrides, in phosphorus-containing anhydrides"/>
    <property type="evidence" value="ECO:0007669"/>
    <property type="project" value="InterPro"/>
</dbReference>
<protein>
    <recommendedName>
        <fullName evidence="10">Nudix hydrolase domain-containing protein</fullName>
    </recommendedName>
</protein>
<evidence type="ECO:0000256" key="1">
    <source>
        <dbReference type="ARBA" id="ARBA00001936"/>
    </source>
</evidence>
<dbReference type="VEuPathDB" id="VectorBase:GAUT030214"/>
<evidence type="ECO:0000313" key="9">
    <source>
        <dbReference type="Proteomes" id="UP000078200"/>
    </source>
</evidence>
<accession>A0A1A9V9K8</accession>
<organism evidence="8 9">
    <name type="scientific">Glossina austeni</name>
    <name type="common">Savannah tsetse fly</name>
    <dbReference type="NCBI Taxonomy" id="7395"/>
    <lineage>
        <taxon>Eukaryota</taxon>
        <taxon>Metazoa</taxon>
        <taxon>Ecdysozoa</taxon>
        <taxon>Arthropoda</taxon>
        <taxon>Hexapoda</taxon>
        <taxon>Insecta</taxon>
        <taxon>Pterygota</taxon>
        <taxon>Neoptera</taxon>
        <taxon>Endopterygota</taxon>
        <taxon>Diptera</taxon>
        <taxon>Brachycera</taxon>
        <taxon>Muscomorpha</taxon>
        <taxon>Hippoboscoidea</taxon>
        <taxon>Glossinidae</taxon>
        <taxon>Glossina</taxon>
    </lineage>
</organism>
<dbReference type="SUPFAM" id="SSF55811">
    <property type="entry name" value="Nudix"/>
    <property type="match status" value="1"/>
</dbReference>
<evidence type="ECO:0000256" key="6">
    <source>
        <dbReference type="ARBA" id="ARBA00022842"/>
    </source>
</evidence>
<evidence type="ECO:0000256" key="2">
    <source>
        <dbReference type="ARBA" id="ARBA00001946"/>
    </source>
</evidence>
<dbReference type="PANTHER" id="PTHR12318">
    <property type="entry name" value="TESTOSTERONE-REGULATED PROTEIN RP2"/>
    <property type="match status" value="1"/>
</dbReference>
<comment type="similarity">
    <text evidence="3">Belongs to the Nudix hydrolase family.</text>
</comment>
<name>A0A1A9V9K8_GLOAU</name>
<comment type="cofactor">
    <cofactor evidence="1">
        <name>Mn(2+)</name>
        <dbReference type="ChEBI" id="CHEBI:29035"/>
    </cofactor>
</comment>
<dbReference type="InterPro" id="IPR015797">
    <property type="entry name" value="NUDIX_hydrolase-like_dom_sf"/>
</dbReference>
<evidence type="ECO:0000313" key="8">
    <source>
        <dbReference type="EnsemblMetazoa" id="GAUT030214-PA"/>
    </source>
</evidence>
<keyword evidence="4" id="KW-0479">Metal-binding</keyword>
<evidence type="ECO:0000256" key="3">
    <source>
        <dbReference type="ARBA" id="ARBA00005582"/>
    </source>
</evidence>
<dbReference type="Proteomes" id="UP000078200">
    <property type="component" value="Unassembled WGS sequence"/>
</dbReference>
<dbReference type="GO" id="GO:0046872">
    <property type="term" value="F:metal ion binding"/>
    <property type="evidence" value="ECO:0007669"/>
    <property type="project" value="UniProtKB-KW"/>
</dbReference>
<keyword evidence="9" id="KW-1185">Reference proteome</keyword>
<keyword evidence="7" id="KW-0464">Manganese</keyword>
<dbReference type="PANTHER" id="PTHR12318:SF0">
    <property type="entry name" value="ACYL-COENZYME A DIPHOSPHATASE NUDT19"/>
    <property type="match status" value="1"/>
</dbReference>
<sequence>MAKQLNLNYRTSASLILLAKDKLQPKGTADYKTLLFNRHEKSTFMPNSAVFPGGVSETADESPLWYQHFQKFGVTKEQLDTAYAFKGERAGIYKNENPNLLKRELSLRITALRETFEEVGIMLCLDSNSLRESHNKVYGNGKEDFDRQYWQNVVHKDASKFLTLCEELKIVPDLWSLHEWSNWFTPSTFKKRFDTAFFLVALKNVPELLIESSEVKDYAVSKYSTYAEVKYIFYSKQWKTPLDFLKAYYRKECWLPPPQIYELSRCCNFNELSQLIAYVRQHANKGSIVTLPVLYKCTDGQVSLLPGDQMYPPDPYLSDGAIATNKSIEAFRSNVQHLHRIEFFGSHDAVIRMNIEPFVGHVRPVNANPRRE</sequence>
<dbReference type="GO" id="GO:0005739">
    <property type="term" value="C:mitochondrion"/>
    <property type="evidence" value="ECO:0007669"/>
    <property type="project" value="TreeGrafter"/>
</dbReference>
<dbReference type="CDD" id="cd18870">
    <property type="entry name" value="NUDIX_AcylCoAdiphos_Nudt19"/>
    <property type="match status" value="1"/>
</dbReference>
<reference evidence="8" key="1">
    <citation type="submission" date="2020-05" db="UniProtKB">
        <authorList>
            <consortium name="EnsemblMetazoa"/>
        </authorList>
    </citation>
    <scope>IDENTIFICATION</scope>
    <source>
        <strain evidence="8">TTRI</strain>
    </source>
</reference>
<dbReference type="InterPro" id="IPR039121">
    <property type="entry name" value="NUDT19"/>
</dbReference>
<dbReference type="STRING" id="7395.A0A1A9V9K8"/>
<dbReference type="Gene3D" id="3.90.79.10">
    <property type="entry name" value="Nucleoside Triphosphate Pyrophosphohydrolase"/>
    <property type="match status" value="1"/>
</dbReference>